<gene>
    <name evidence="1" type="ORF">HZS81_12805</name>
</gene>
<reference evidence="1 2" key="1">
    <citation type="journal article" date="2015" name="Int. J. Syst. Evol. Microbiol.">
        <title>Halomonas salicampi sp. nov., a halotolerant and alkalitolerant bacterium isolated from a saltern soil.</title>
        <authorList>
            <person name="Lee J.C."/>
            <person name="Kim Y.S."/>
            <person name="Yun B.S."/>
            <person name="Whang K.S."/>
        </authorList>
    </citation>
    <scope>NUCLEOTIDE SEQUENCE [LARGE SCALE GENOMIC DNA]</scope>
    <source>
        <strain evidence="1 2">BH103</strain>
    </source>
</reference>
<proteinExistence type="predicted"/>
<accession>A0A7Z0LME6</accession>
<comment type="caution">
    <text evidence="1">The sequence shown here is derived from an EMBL/GenBank/DDBJ whole genome shotgun (WGS) entry which is preliminary data.</text>
</comment>
<protein>
    <submittedName>
        <fullName evidence="1">Uncharacterized protein</fullName>
    </submittedName>
</protein>
<dbReference type="Proteomes" id="UP000586119">
    <property type="component" value="Unassembled WGS sequence"/>
</dbReference>
<dbReference type="RefSeq" id="WP_179930957.1">
    <property type="nucleotide sequence ID" value="NZ_JACCDF010000011.1"/>
</dbReference>
<sequence length="67" mass="7248">MPTSLIIPNVALIAVMQTFWRLGDHHTSLCDLLAEIGRYCEPLLGNLATSSDPAPDGAYMAVLNDFS</sequence>
<evidence type="ECO:0000313" key="2">
    <source>
        <dbReference type="Proteomes" id="UP000586119"/>
    </source>
</evidence>
<name>A0A7Z0LME6_9GAMM</name>
<evidence type="ECO:0000313" key="1">
    <source>
        <dbReference type="EMBL" id="NYS61632.1"/>
    </source>
</evidence>
<dbReference type="AlphaFoldDB" id="A0A7Z0LME6"/>
<keyword evidence="2" id="KW-1185">Reference proteome</keyword>
<dbReference type="EMBL" id="JACCDF010000011">
    <property type="protein sequence ID" value="NYS61632.1"/>
    <property type="molecule type" value="Genomic_DNA"/>
</dbReference>
<organism evidence="1 2">
    <name type="scientific">Vreelandella salicampi</name>
    <dbReference type="NCBI Taxonomy" id="1449798"/>
    <lineage>
        <taxon>Bacteria</taxon>
        <taxon>Pseudomonadati</taxon>
        <taxon>Pseudomonadota</taxon>
        <taxon>Gammaproteobacteria</taxon>
        <taxon>Oceanospirillales</taxon>
        <taxon>Halomonadaceae</taxon>
        <taxon>Vreelandella</taxon>
    </lineage>
</organism>